<gene>
    <name evidence="1" type="ordered locus">MAE_39540</name>
</gene>
<dbReference type="KEGG" id="mar:MAE_39540"/>
<organism evidence="1 2">
    <name type="scientific">Microcystis aeruginosa (strain NIES-843 / IAM M-2473)</name>
    <dbReference type="NCBI Taxonomy" id="449447"/>
    <lineage>
        <taxon>Bacteria</taxon>
        <taxon>Bacillati</taxon>
        <taxon>Cyanobacteriota</taxon>
        <taxon>Cyanophyceae</taxon>
        <taxon>Oscillatoriophycideae</taxon>
        <taxon>Chroococcales</taxon>
        <taxon>Microcystaceae</taxon>
        <taxon>Microcystis</taxon>
    </lineage>
</organism>
<dbReference type="EnsemblBacteria" id="BAG03776">
    <property type="protein sequence ID" value="BAG03776"/>
    <property type="gene ID" value="MAE_39540"/>
</dbReference>
<sequence>MFEIFRAKLLNAHAVDRWPISILLLRRRSLRSHLTSMLNEIERSLNSGFSRFVFRVTKDLTAPKLTAFKNLFKKTKNNY</sequence>
<name>B0JQQ7_MICAN</name>
<protein>
    <submittedName>
        <fullName evidence="1">Uncharacterized protein</fullName>
    </submittedName>
</protein>
<evidence type="ECO:0000313" key="1">
    <source>
        <dbReference type="EMBL" id="BAG03776.1"/>
    </source>
</evidence>
<evidence type="ECO:0000313" key="2">
    <source>
        <dbReference type="Proteomes" id="UP000001510"/>
    </source>
</evidence>
<dbReference type="PaxDb" id="449447-MAE_39540"/>
<dbReference type="Proteomes" id="UP000001510">
    <property type="component" value="Chromosome"/>
</dbReference>
<dbReference type="EMBL" id="AP009552">
    <property type="protein sequence ID" value="BAG03776.1"/>
    <property type="molecule type" value="Genomic_DNA"/>
</dbReference>
<accession>B0JQQ7</accession>
<dbReference type="HOGENOM" id="CLU_2602095_0_0_3"/>
<keyword evidence="2" id="KW-1185">Reference proteome</keyword>
<proteinExistence type="predicted"/>
<reference evidence="1 2" key="1">
    <citation type="journal article" date="2007" name="DNA Res.">
        <title>Complete genomic structure of the bloom-forming toxic cyanobacterium Microcystis aeruginosa NIES-843.</title>
        <authorList>
            <person name="Kaneko T."/>
            <person name="Nakajima N."/>
            <person name="Okamoto S."/>
            <person name="Suzuki I."/>
            <person name="Tanabe Y."/>
            <person name="Tamaoki M."/>
            <person name="Nakamura Y."/>
            <person name="Kasai F."/>
            <person name="Watanabe A."/>
            <person name="Kawashima K."/>
            <person name="Kishida Y."/>
            <person name="Ono A."/>
            <person name="Shimizu Y."/>
            <person name="Takahashi C."/>
            <person name="Minami C."/>
            <person name="Fujishiro T."/>
            <person name="Kohara M."/>
            <person name="Katoh M."/>
            <person name="Nakazaki N."/>
            <person name="Nakayama S."/>
            <person name="Yamada M."/>
            <person name="Tabata S."/>
            <person name="Watanabe M.M."/>
        </authorList>
    </citation>
    <scope>NUCLEOTIDE SEQUENCE [LARGE SCALE GENOMIC DNA]</scope>
    <source>
        <strain evidence="2">NIES-843 / IAM M-247</strain>
    </source>
</reference>
<dbReference type="AlphaFoldDB" id="B0JQQ7"/>